<keyword evidence="5" id="KW-0560">Oxidoreductase</keyword>
<keyword evidence="3" id="KW-0285">Flavoprotein</keyword>
<evidence type="ECO:0000259" key="6">
    <source>
        <dbReference type="Pfam" id="PF08031"/>
    </source>
</evidence>
<dbReference type="PANTHER" id="PTHR42973">
    <property type="entry name" value="BINDING OXIDOREDUCTASE, PUTATIVE (AFU_ORTHOLOGUE AFUA_1G17690)-RELATED"/>
    <property type="match status" value="1"/>
</dbReference>
<dbReference type="GO" id="GO:0016491">
    <property type="term" value="F:oxidoreductase activity"/>
    <property type="evidence" value="ECO:0007669"/>
    <property type="project" value="UniProtKB-KW"/>
</dbReference>
<dbReference type="AlphaFoldDB" id="A0AA40CGV4"/>
<dbReference type="Gene3D" id="3.40.462.20">
    <property type="match status" value="1"/>
</dbReference>
<dbReference type="Proteomes" id="UP001174934">
    <property type="component" value="Unassembled WGS sequence"/>
</dbReference>
<dbReference type="InterPro" id="IPR036318">
    <property type="entry name" value="FAD-bd_PCMH-like_sf"/>
</dbReference>
<dbReference type="SUPFAM" id="SSF56176">
    <property type="entry name" value="FAD-binding/transporter-associated domain-like"/>
    <property type="match status" value="1"/>
</dbReference>
<protein>
    <recommendedName>
        <fullName evidence="6">Berberine/berberine-like domain-containing protein</fullName>
    </recommendedName>
</protein>
<feature type="domain" description="Berberine/berberine-like" evidence="6">
    <location>
        <begin position="291"/>
        <end position="331"/>
    </location>
</feature>
<dbReference type="InterPro" id="IPR012951">
    <property type="entry name" value="BBE"/>
</dbReference>
<dbReference type="InterPro" id="IPR050416">
    <property type="entry name" value="FAD-linked_Oxidoreductase"/>
</dbReference>
<dbReference type="EMBL" id="JAULSR010000001">
    <property type="protein sequence ID" value="KAK0637043.1"/>
    <property type="molecule type" value="Genomic_DNA"/>
</dbReference>
<dbReference type="PANTHER" id="PTHR42973:SF39">
    <property type="entry name" value="FAD-BINDING PCMH-TYPE DOMAIN-CONTAINING PROTEIN"/>
    <property type="match status" value="1"/>
</dbReference>
<evidence type="ECO:0000256" key="3">
    <source>
        <dbReference type="ARBA" id="ARBA00022630"/>
    </source>
</evidence>
<evidence type="ECO:0000256" key="5">
    <source>
        <dbReference type="ARBA" id="ARBA00023002"/>
    </source>
</evidence>
<name>A0AA40CGV4_9PEZI</name>
<keyword evidence="4" id="KW-0274">FAD</keyword>
<proteinExistence type="inferred from homology"/>
<evidence type="ECO:0000256" key="4">
    <source>
        <dbReference type="ARBA" id="ARBA00022827"/>
    </source>
</evidence>
<keyword evidence="8" id="KW-1185">Reference proteome</keyword>
<accession>A0AA40CGV4</accession>
<evidence type="ECO:0000313" key="8">
    <source>
        <dbReference type="Proteomes" id="UP001174934"/>
    </source>
</evidence>
<comment type="cofactor">
    <cofactor evidence="1">
        <name>FAD</name>
        <dbReference type="ChEBI" id="CHEBI:57692"/>
    </cofactor>
</comment>
<comment type="caution">
    <text evidence="7">The sequence shown here is derived from an EMBL/GenBank/DDBJ whole genome shotgun (WGS) entry which is preliminary data.</text>
</comment>
<reference evidence="7" key="1">
    <citation type="submission" date="2023-06" db="EMBL/GenBank/DDBJ databases">
        <title>Genome-scale phylogeny and comparative genomics of the fungal order Sordariales.</title>
        <authorList>
            <consortium name="Lawrence Berkeley National Laboratory"/>
            <person name="Hensen N."/>
            <person name="Bonometti L."/>
            <person name="Westerberg I."/>
            <person name="Brannstrom I.O."/>
            <person name="Guillou S."/>
            <person name="Cros-Aarteil S."/>
            <person name="Calhoun S."/>
            <person name="Haridas S."/>
            <person name="Kuo A."/>
            <person name="Mondo S."/>
            <person name="Pangilinan J."/>
            <person name="Riley R."/>
            <person name="LaButti K."/>
            <person name="Andreopoulos B."/>
            <person name="Lipzen A."/>
            <person name="Chen C."/>
            <person name="Yanf M."/>
            <person name="Daum C."/>
            <person name="Ng V."/>
            <person name="Clum A."/>
            <person name="Steindorff A."/>
            <person name="Ohm R."/>
            <person name="Martin F."/>
            <person name="Silar P."/>
            <person name="Natvig D."/>
            <person name="Lalanne C."/>
            <person name="Gautier V."/>
            <person name="Ament-velasquez S.L."/>
            <person name="Kruys A."/>
            <person name="Hutchinson M.I."/>
            <person name="Powell A.J."/>
            <person name="Barry K."/>
            <person name="Miller A.N."/>
            <person name="Grigoriev I.V."/>
            <person name="Debuchy R."/>
            <person name="Gladieux P."/>
            <person name="Thoren M.H."/>
            <person name="Johannesson H."/>
        </authorList>
    </citation>
    <scope>NUCLEOTIDE SEQUENCE</scope>
    <source>
        <strain evidence="7">SMH3391-2</strain>
    </source>
</reference>
<gene>
    <name evidence="7" type="ORF">B0T17DRAFT_504425</name>
</gene>
<organism evidence="7 8">
    <name type="scientific">Bombardia bombarda</name>
    <dbReference type="NCBI Taxonomy" id="252184"/>
    <lineage>
        <taxon>Eukaryota</taxon>
        <taxon>Fungi</taxon>
        <taxon>Dikarya</taxon>
        <taxon>Ascomycota</taxon>
        <taxon>Pezizomycotina</taxon>
        <taxon>Sordariomycetes</taxon>
        <taxon>Sordariomycetidae</taxon>
        <taxon>Sordariales</taxon>
        <taxon>Lasiosphaeriaceae</taxon>
        <taxon>Bombardia</taxon>
    </lineage>
</organism>
<dbReference type="Pfam" id="PF08031">
    <property type="entry name" value="BBE"/>
    <property type="match status" value="1"/>
</dbReference>
<dbReference type="InterPro" id="IPR016169">
    <property type="entry name" value="FAD-bd_PCMH_sub2"/>
</dbReference>
<evidence type="ECO:0000256" key="2">
    <source>
        <dbReference type="ARBA" id="ARBA00005466"/>
    </source>
</evidence>
<evidence type="ECO:0000313" key="7">
    <source>
        <dbReference type="EMBL" id="KAK0637043.1"/>
    </source>
</evidence>
<dbReference type="Gene3D" id="3.30.465.10">
    <property type="match status" value="2"/>
</dbReference>
<sequence length="343" mass="38587">MEPPAYLRRAAITFTVYTTMISSAFLKVSAAIAWTATVVFAAPTWQFETSTGEGLIQLLESRAPVTTLNFTASANASIIYPSSPDFVNATHRWSDWHAPEFIVVFYPATERDLPAGLQYMSRHNITYLTSSGGHGSTITLDTVRNGVLISLKNFVYVTLNNTDETVAIRRLLLGARRRPSRQPKSKRLVYTINTKQIDIPQIRQIYNSYSDFVAANPLAAATTVLWEVFAQQAVSAQNPAQTAYPNRKHVNILVLVQGTFTDNSVAGVVDVWAKGWRDQITARSGYDKQYVYVNYAHGDEPLGTMYGYEPWRLERLRGLKAKYDPHEFFNHYNPFAVTGKHVY</sequence>
<evidence type="ECO:0000256" key="1">
    <source>
        <dbReference type="ARBA" id="ARBA00001974"/>
    </source>
</evidence>
<comment type="similarity">
    <text evidence="2">Belongs to the oxygen-dependent FAD-linked oxidoreductase family.</text>
</comment>
<dbReference type="GO" id="GO:0050660">
    <property type="term" value="F:flavin adenine dinucleotide binding"/>
    <property type="evidence" value="ECO:0007669"/>
    <property type="project" value="InterPro"/>
</dbReference>